<feature type="compositionally biased region" description="Basic and acidic residues" evidence="1">
    <location>
        <begin position="57"/>
        <end position="87"/>
    </location>
</feature>
<reference evidence="2 3" key="1">
    <citation type="submission" date="2022-03" db="EMBL/GenBank/DDBJ databases">
        <title>Novel taxa within the pig intestine.</title>
        <authorList>
            <person name="Wylensek D."/>
            <person name="Bishof K."/>
            <person name="Afrizal A."/>
            <person name="Clavel T."/>
        </authorList>
    </citation>
    <scope>NUCLEOTIDE SEQUENCE [LARGE SCALE GENOMIC DNA]</scope>
    <source>
        <strain evidence="2 3">CLA-KB-P133</strain>
    </source>
</reference>
<evidence type="ECO:0000256" key="1">
    <source>
        <dbReference type="SAM" id="MobiDB-lite"/>
    </source>
</evidence>
<dbReference type="Proteomes" id="UP001286174">
    <property type="component" value="Unassembled WGS sequence"/>
</dbReference>
<dbReference type="RefSeq" id="WP_277009805.1">
    <property type="nucleotide sequence ID" value="NZ_JALBUR010000002.1"/>
</dbReference>
<feature type="region of interest" description="Disordered" evidence="1">
    <location>
        <begin position="57"/>
        <end position="98"/>
    </location>
</feature>
<dbReference type="AlphaFoldDB" id="A0AB35U4L8"/>
<keyword evidence="3" id="KW-1185">Reference proteome</keyword>
<feature type="compositionally biased region" description="Basic residues" evidence="1">
    <location>
        <begin position="88"/>
        <end position="98"/>
    </location>
</feature>
<accession>A0AB35U4L8</accession>
<gene>
    <name evidence="2" type="ORF">MOZ60_01685</name>
</gene>
<comment type="caution">
    <text evidence="2">The sequence shown here is derived from an EMBL/GenBank/DDBJ whole genome shotgun (WGS) entry which is preliminary data.</text>
</comment>
<dbReference type="EMBL" id="JALBUR010000002">
    <property type="protein sequence ID" value="MDX8418801.1"/>
    <property type="molecule type" value="Genomic_DNA"/>
</dbReference>
<name>A0AB35U4L8_9FIRM</name>
<evidence type="ECO:0000313" key="3">
    <source>
        <dbReference type="Proteomes" id="UP001286174"/>
    </source>
</evidence>
<protein>
    <submittedName>
        <fullName evidence="2">Uncharacterized protein</fullName>
    </submittedName>
</protein>
<sequence length="98" mass="11826">MTRTKSSYAKKLDYNNAYNREKYRSFSMRFNLESEKDIIEWLQSKNGVKPYLEGLIRKDMAARKEDAPEAKKKDKEKDKDKEKSEDKKKKKKKDKDRK</sequence>
<evidence type="ECO:0000313" key="2">
    <source>
        <dbReference type="EMBL" id="MDX8418801.1"/>
    </source>
</evidence>
<proteinExistence type="predicted"/>
<organism evidence="2 3">
    <name type="scientific">Grylomicrobium aquisgranensis</name>
    <dbReference type="NCBI Taxonomy" id="2926318"/>
    <lineage>
        <taxon>Bacteria</taxon>
        <taxon>Bacillati</taxon>
        <taxon>Bacillota</taxon>
        <taxon>Erysipelotrichia</taxon>
        <taxon>Erysipelotrichales</taxon>
        <taxon>Erysipelotrichaceae</taxon>
        <taxon>Grylomicrobium</taxon>
    </lineage>
</organism>